<protein>
    <submittedName>
        <fullName evidence="1">Uncharacterized protein</fullName>
    </submittedName>
</protein>
<comment type="caution">
    <text evidence="1">The sequence shown here is derived from an EMBL/GenBank/DDBJ whole genome shotgun (WGS) entry which is preliminary data.</text>
</comment>
<dbReference type="EMBL" id="BSRI01000002">
    <property type="protein sequence ID" value="GLV60767.1"/>
    <property type="molecule type" value="Genomic_DNA"/>
</dbReference>
<dbReference type="Proteomes" id="UP001344906">
    <property type="component" value="Unassembled WGS sequence"/>
</dbReference>
<name>A0ABQ6G7Z8_9CHLR</name>
<organism evidence="1 2">
    <name type="scientific">Dictyobacter halimunensis</name>
    <dbReference type="NCBI Taxonomy" id="3026934"/>
    <lineage>
        <taxon>Bacteria</taxon>
        <taxon>Bacillati</taxon>
        <taxon>Chloroflexota</taxon>
        <taxon>Ktedonobacteria</taxon>
        <taxon>Ktedonobacterales</taxon>
        <taxon>Dictyobacteraceae</taxon>
        <taxon>Dictyobacter</taxon>
    </lineage>
</organism>
<evidence type="ECO:0000313" key="2">
    <source>
        <dbReference type="Proteomes" id="UP001344906"/>
    </source>
</evidence>
<keyword evidence="2" id="KW-1185">Reference proteome</keyword>
<dbReference type="RefSeq" id="WP_338257919.1">
    <property type="nucleotide sequence ID" value="NZ_BSRI01000002.1"/>
</dbReference>
<proteinExistence type="predicted"/>
<sequence>MKQQQDNHPQPGGAEQRIEHWVGQLEEQTRDLLAGIDLDELSQKERLGFALKMLSQIQHFLTIRQKLETPPAATGNVQIWLQTLMQQMRGEGPDGVHVVDETESRSR</sequence>
<gene>
    <name evidence="1" type="ORF">KDH_75860</name>
</gene>
<accession>A0ABQ6G7Z8</accession>
<reference evidence="1 2" key="1">
    <citation type="submission" date="2023-02" db="EMBL/GenBank/DDBJ databases">
        <title>Dictyobacter halimunensis sp. nov., a new member of the class Ktedonobacteria from forest soil in a geothermal area.</title>
        <authorList>
            <person name="Rachmania M.K."/>
            <person name="Ningsih F."/>
            <person name="Sakai Y."/>
            <person name="Yabe S."/>
            <person name="Yokota A."/>
            <person name="Sjamsuridzal W."/>
        </authorList>
    </citation>
    <scope>NUCLEOTIDE SEQUENCE [LARGE SCALE GENOMIC DNA]</scope>
    <source>
        <strain evidence="1 2">S3.2.2.5</strain>
    </source>
</reference>
<evidence type="ECO:0000313" key="1">
    <source>
        <dbReference type="EMBL" id="GLV60767.1"/>
    </source>
</evidence>